<name>A0ABY5R8C1_9MOLU</name>
<organism evidence="1 2">
    <name type="scientific">Mycoplasma iguanae</name>
    <dbReference type="NCBI Taxonomy" id="292461"/>
    <lineage>
        <taxon>Bacteria</taxon>
        <taxon>Bacillati</taxon>
        <taxon>Mycoplasmatota</taxon>
        <taxon>Mollicutes</taxon>
        <taxon>Mycoplasmataceae</taxon>
        <taxon>Mycoplasma</taxon>
    </lineage>
</organism>
<dbReference type="NCBIfam" id="TIGR01484">
    <property type="entry name" value="HAD-SF-IIB"/>
    <property type="match status" value="1"/>
</dbReference>
<dbReference type="EMBL" id="CP102734">
    <property type="protein sequence ID" value="UVD81526.1"/>
    <property type="molecule type" value="Genomic_DNA"/>
</dbReference>
<accession>A0ABY5R8C1</accession>
<dbReference type="PANTHER" id="PTHR10000:SF8">
    <property type="entry name" value="HAD SUPERFAMILY HYDROLASE-LIKE, TYPE 3"/>
    <property type="match status" value="1"/>
</dbReference>
<keyword evidence="2" id="KW-1185">Reference proteome</keyword>
<sequence length="273" mass="31746">MNNKILVFSDVDGTLYGDNFIVKHQTIKHIHQLSEKYNVELIIATGNPPFSRHQKLADDLKVRYLITSNGSTIFDNVEKKYLFKKTFSLEQQKQVIAAAKNFNLQLNFWNHQDYFSLNHKEEFIKSWIYSMEDTSKVLLNVDQPQEEVVKMELFGEKTDIDQAYKFLENSKLQIVRMREKHLEITQQDVSKGSAISWFITNIILNSVDNIMVIGDSPNDWSMFETTKYSYAMANANKETKLKAKYHTSAHDQNGVGEAIVDFLYRSRNIKPSK</sequence>
<evidence type="ECO:0000313" key="2">
    <source>
        <dbReference type="Proteomes" id="UP001059252"/>
    </source>
</evidence>
<proteinExistence type="predicted"/>
<dbReference type="Gene3D" id="3.40.50.1000">
    <property type="entry name" value="HAD superfamily/HAD-like"/>
    <property type="match status" value="1"/>
</dbReference>
<evidence type="ECO:0000313" key="1">
    <source>
        <dbReference type="EMBL" id="UVD81526.1"/>
    </source>
</evidence>
<dbReference type="GO" id="GO:0016787">
    <property type="term" value="F:hydrolase activity"/>
    <property type="evidence" value="ECO:0007669"/>
    <property type="project" value="UniProtKB-KW"/>
</dbReference>
<dbReference type="InterPro" id="IPR006379">
    <property type="entry name" value="HAD-SF_hydro_IIB"/>
</dbReference>
<dbReference type="Gene3D" id="3.30.1240.10">
    <property type="match status" value="1"/>
</dbReference>
<dbReference type="SUPFAM" id="SSF56784">
    <property type="entry name" value="HAD-like"/>
    <property type="match status" value="1"/>
</dbReference>
<dbReference type="NCBIfam" id="TIGR00099">
    <property type="entry name" value="Cof-subfamily"/>
    <property type="match status" value="1"/>
</dbReference>
<dbReference type="RefSeq" id="WP_258210700.1">
    <property type="nucleotide sequence ID" value="NZ_CP102734.1"/>
</dbReference>
<dbReference type="InterPro" id="IPR036412">
    <property type="entry name" value="HAD-like_sf"/>
</dbReference>
<keyword evidence="1" id="KW-0378">Hydrolase</keyword>
<protein>
    <submittedName>
        <fullName evidence="1">HAD family hydrolase</fullName>
    </submittedName>
</protein>
<dbReference type="Proteomes" id="UP001059252">
    <property type="component" value="Chromosome"/>
</dbReference>
<dbReference type="InterPro" id="IPR023214">
    <property type="entry name" value="HAD_sf"/>
</dbReference>
<dbReference type="PANTHER" id="PTHR10000">
    <property type="entry name" value="PHOSPHOSERINE PHOSPHATASE"/>
    <property type="match status" value="1"/>
</dbReference>
<dbReference type="InterPro" id="IPR000150">
    <property type="entry name" value="Cof"/>
</dbReference>
<reference evidence="1" key="1">
    <citation type="submission" date="2022-08" db="EMBL/GenBank/DDBJ databases">
        <title>Complete genome of Mycoplasma iguanae type strain 2327.</title>
        <authorList>
            <person name="Spergser J."/>
        </authorList>
    </citation>
    <scope>NUCLEOTIDE SEQUENCE</scope>
    <source>
        <strain evidence="1">2327</strain>
    </source>
</reference>
<gene>
    <name evidence="1" type="ORF">NV226_02210</name>
</gene>
<dbReference type="Pfam" id="PF08282">
    <property type="entry name" value="Hydrolase_3"/>
    <property type="match status" value="1"/>
</dbReference>